<evidence type="ECO:0000313" key="4">
    <source>
        <dbReference type="Proteomes" id="UP000787322"/>
    </source>
</evidence>
<proteinExistence type="predicted"/>
<dbReference type="EMBL" id="JABZGU010000095">
    <property type="protein sequence ID" value="MBF4803062.1"/>
    <property type="molecule type" value="Genomic_DNA"/>
</dbReference>
<keyword evidence="1" id="KW-0472">Membrane</keyword>
<feature type="transmembrane region" description="Helical" evidence="1">
    <location>
        <begin position="7"/>
        <end position="25"/>
    </location>
</feature>
<sequence>MRKPPNPILIILAPILIAVAVGLVYDLQNFLQDIPEIRDNPMLLAGVAVFIPMLVALVKDTFDAHGL</sequence>
<name>A0A9D6AE76_9ACTN</name>
<dbReference type="Proteomes" id="UP000831562">
    <property type="component" value="Chromosome"/>
</dbReference>
<reference evidence="3" key="2">
    <citation type="submission" date="2022-05" db="EMBL/GenBank/DDBJ databases">
        <title>Using nanopore sequencing to obtain complete genomes from saliva samples.</title>
        <authorList>
            <person name="Baker J.L."/>
        </authorList>
    </citation>
    <scope>NUCLEOTIDE SEQUENCE</scope>
    <source>
        <strain evidence="3">JCVI-JB-Lp32</strain>
    </source>
</reference>
<dbReference type="AlphaFoldDB" id="A0A9D6AE76"/>
<keyword evidence="1" id="KW-1133">Transmembrane helix</keyword>
<feature type="transmembrane region" description="Helical" evidence="1">
    <location>
        <begin position="40"/>
        <end position="58"/>
    </location>
</feature>
<evidence type="ECO:0000313" key="2">
    <source>
        <dbReference type="EMBL" id="MBF4803062.1"/>
    </source>
</evidence>
<organism evidence="2 4">
    <name type="scientific">Lancefieldella parvula</name>
    <dbReference type="NCBI Taxonomy" id="1382"/>
    <lineage>
        <taxon>Bacteria</taxon>
        <taxon>Bacillati</taxon>
        <taxon>Actinomycetota</taxon>
        <taxon>Coriobacteriia</taxon>
        <taxon>Coriobacteriales</taxon>
        <taxon>Atopobiaceae</taxon>
        <taxon>Lancefieldella</taxon>
    </lineage>
</organism>
<evidence type="ECO:0000256" key="1">
    <source>
        <dbReference type="SAM" id="Phobius"/>
    </source>
</evidence>
<accession>A0A9D6AE76</accession>
<keyword evidence="1" id="KW-0812">Transmembrane</keyword>
<dbReference type="Proteomes" id="UP000787322">
    <property type="component" value="Unassembled WGS sequence"/>
</dbReference>
<reference evidence="2" key="1">
    <citation type="submission" date="2020-04" db="EMBL/GenBank/DDBJ databases">
        <title>Deep metagenomics examines the oral microbiome during advanced dental caries in children, revealing novel taxa and co-occurrences with host molecules.</title>
        <authorList>
            <person name="Baker J.L."/>
            <person name="Morton J.T."/>
            <person name="Dinis M."/>
            <person name="Alvarez R."/>
            <person name="Tran N.C."/>
            <person name="Knight R."/>
            <person name="Edlund A."/>
        </authorList>
    </citation>
    <scope>NUCLEOTIDE SEQUENCE</scope>
    <source>
        <strain evidence="2">JCVI_3_bin.11</strain>
    </source>
</reference>
<gene>
    <name evidence="2" type="ORF">HXK24_04485</name>
    <name evidence="3" type="ORF">M3I19_05025</name>
</gene>
<protein>
    <submittedName>
        <fullName evidence="2">Uncharacterized protein</fullName>
    </submittedName>
</protein>
<evidence type="ECO:0000313" key="3">
    <source>
        <dbReference type="EMBL" id="UQF77660.1"/>
    </source>
</evidence>
<dbReference type="EMBL" id="CP097092">
    <property type="protein sequence ID" value="UQF77660.1"/>
    <property type="molecule type" value="Genomic_DNA"/>
</dbReference>